<dbReference type="EMBL" id="JAQQKX010000001">
    <property type="protein sequence ID" value="MDC7682064.1"/>
    <property type="molecule type" value="Genomic_DNA"/>
</dbReference>
<feature type="domain" description="Endonuclease/exonuclease/phosphatase" evidence="1">
    <location>
        <begin position="52"/>
        <end position="235"/>
    </location>
</feature>
<keyword evidence="2" id="KW-0378">Hydrolase</keyword>
<evidence type="ECO:0000313" key="2">
    <source>
        <dbReference type="EMBL" id="MDC7682064.1"/>
    </source>
</evidence>
<proteinExistence type="predicted"/>
<keyword evidence="3" id="KW-1185">Reference proteome</keyword>
<accession>A0ABT5HPT7</accession>
<dbReference type="Pfam" id="PF03372">
    <property type="entry name" value="Exo_endo_phos"/>
    <property type="match status" value="1"/>
</dbReference>
<keyword evidence="2" id="KW-0255">Endonuclease</keyword>
<dbReference type="GO" id="GO:0004519">
    <property type="term" value="F:endonuclease activity"/>
    <property type="evidence" value="ECO:0007669"/>
    <property type="project" value="UniProtKB-KW"/>
</dbReference>
<dbReference type="SUPFAM" id="SSF56219">
    <property type="entry name" value="DNase I-like"/>
    <property type="match status" value="1"/>
</dbReference>
<dbReference type="PANTHER" id="PTHR11371:SF31">
    <property type="entry name" value="EXTRACELLULAR NUCLEASE"/>
    <property type="match status" value="1"/>
</dbReference>
<dbReference type="InterPro" id="IPR005135">
    <property type="entry name" value="Endo/exonuclease/phosphatase"/>
</dbReference>
<dbReference type="InterPro" id="IPR036691">
    <property type="entry name" value="Endo/exonu/phosph_ase_sf"/>
</dbReference>
<evidence type="ECO:0000313" key="3">
    <source>
        <dbReference type="Proteomes" id="UP001214854"/>
    </source>
</evidence>
<sequence>MVAYSRLKYAFAGLPDAERDAAKLQTLDALKRLRAALRADLPGRTTSTLMLGTWNIRNFDDNRFGHGTRLEDSLYYIAEVISAFDVIAIQEVCEDLTPFTRLMSVLGPEHDFLITDVTEGDSGNRERLGFIYNKSKVRFTGVAGEIVLPFDDQISDVTKARQFARTPFACTFQAGWFKFSFATVHIYYGADGLSTAEYARRVAEIDGVAKFIAKRAKADKAQSHVLVGDFNIEDFGAKTFDALAKHGFQVFRNKQGSNAKQNRFYDQISFIPKAGEVQLAQETEGKSNGVFNLFKYVFRDEDFTAYRDDIRRIVTGRRDAAKLDHTVALTKLAAATSDAQKAKAQKAVDAALKSIANEENLLSDDVALKTYYLDDWRTFQMSDHFPLFVELKVDFTETYLDGLREAVLAPE</sequence>
<dbReference type="PANTHER" id="PTHR11371">
    <property type="entry name" value="DEOXYRIBONUCLEASE"/>
    <property type="match status" value="1"/>
</dbReference>
<name>A0ABT5HPT7_9CAUL</name>
<reference evidence="2 3" key="1">
    <citation type="submission" date="2023-01" db="EMBL/GenBank/DDBJ databases">
        <title>Novel species of the genus Asticcacaulis isolated from rivers.</title>
        <authorList>
            <person name="Lu H."/>
        </authorList>
    </citation>
    <scope>NUCLEOTIDE SEQUENCE [LARGE SCALE GENOMIC DNA]</scope>
    <source>
        <strain evidence="2 3">BYS171W</strain>
    </source>
</reference>
<dbReference type="Proteomes" id="UP001214854">
    <property type="component" value="Unassembled WGS sequence"/>
</dbReference>
<keyword evidence="2" id="KW-0540">Nuclease</keyword>
<organism evidence="2 3">
    <name type="scientific">Asticcacaulis aquaticus</name>
    <dbReference type="NCBI Taxonomy" id="2984212"/>
    <lineage>
        <taxon>Bacteria</taxon>
        <taxon>Pseudomonadati</taxon>
        <taxon>Pseudomonadota</taxon>
        <taxon>Alphaproteobacteria</taxon>
        <taxon>Caulobacterales</taxon>
        <taxon>Caulobacteraceae</taxon>
        <taxon>Asticcacaulis</taxon>
    </lineage>
</organism>
<protein>
    <submittedName>
        <fullName evidence="2">Endonuclease/exonuclease/phosphatase family protein</fullName>
    </submittedName>
</protein>
<dbReference type="RefSeq" id="WP_272746573.1">
    <property type="nucleotide sequence ID" value="NZ_JAQQKX010000001.1"/>
</dbReference>
<comment type="caution">
    <text evidence="2">The sequence shown here is derived from an EMBL/GenBank/DDBJ whole genome shotgun (WGS) entry which is preliminary data.</text>
</comment>
<gene>
    <name evidence="2" type="ORF">PQU92_02185</name>
</gene>
<dbReference type="CDD" id="cd10283">
    <property type="entry name" value="MnuA_DNase1-like"/>
    <property type="match status" value="1"/>
</dbReference>
<dbReference type="Gene3D" id="3.60.10.10">
    <property type="entry name" value="Endonuclease/exonuclease/phosphatase"/>
    <property type="match status" value="1"/>
</dbReference>
<evidence type="ECO:0000259" key="1">
    <source>
        <dbReference type="Pfam" id="PF03372"/>
    </source>
</evidence>